<evidence type="ECO:0000256" key="5">
    <source>
        <dbReference type="ARBA" id="ARBA00022741"/>
    </source>
</evidence>
<evidence type="ECO:0000256" key="7">
    <source>
        <dbReference type="ARBA" id="ARBA00022840"/>
    </source>
</evidence>
<dbReference type="SUPFAM" id="SSF55874">
    <property type="entry name" value="ATPase domain of HSP90 chaperone/DNA topoisomerase II/histidine kinase"/>
    <property type="match status" value="1"/>
</dbReference>
<dbReference type="PRINTS" id="PR00344">
    <property type="entry name" value="BCTRLSENSOR"/>
</dbReference>
<feature type="transmembrane region" description="Helical" evidence="10">
    <location>
        <begin position="33"/>
        <end position="53"/>
    </location>
</feature>
<dbReference type="Pfam" id="PF02518">
    <property type="entry name" value="HATPase_c"/>
    <property type="match status" value="1"/>
</dbReference>
<evidence type="ECO:0000313" key="13">
    <source>
        <dbReference type="Proteomes" id="UP000665561"/>
    </source>
</evidence>
<feature type="domain" description="Histidine kinase" evidence="11">
    <location>
        <begin position="368"/>
        <end position="587"/>
    </location>
</feature>
<dbReference type="Gene3D" id="3.30.565.10">
    <property type="entry name" value="Histidine kinase-like ATPase, C-terminal domain"/>
    <property type="match status" value="1"/>
</dbReference>
<evidence type="ECO:0000313" key="12">
    <source>
        <dbReference type="EMBL" id="NBD27462.1"/>
    </source>
</evidence>
<dbReference type="Proteomes" id="UP000665561">
    <property type="component" value="Unassembled WGS sequence"/>
</dbReference>
<dbReference type="InterPro" id="IPR005467">
    <property type="entry name" value="His_kinase_dom"/>
</dbReference>
<name>A0ABW9XZ17_9BACL</name>
<keyword evidence="6" id="KW-0418">Kinase</keyword>
<dbReference type="CDD" id="cd00075">
    <property type="entry name" value="HATPase"/>
    <property type="match status" value="1"/>
</dbReference>
<dbReference type="Gene3D" id="3.30.450.20">
    <property type="entry name" value="PAS domain"/>
    <property type="match status" value="1"/>
</dbReference>
<dbReference type="InterPro" id="IPR003594">
    <property type="entry name" value="HATPase_dom"/>
</dbReference>
<evidence type="ECO:0000256" key="9">
    <source>
        <dbReference type="SAM" id="MobiDB-lite"/>
    </source>
</evidence>
<comment type="catalytic activity">
    <reaction evidence="1">
        <text>ATP + protein L-histidine = ADP + protein N-phospho-L-histidine.</text>
        <dbReference type="EC" id="2.7.13.3"/>
    </reaction>
</comment>
<dbReference type="PANTHER" id="PTHR43047">
    <property type="entry name" value="TWO-COMPONENT HISTIDINE PROTEIN KINASE"/>
    <property type="match status" value="1"/>
</dbReference>
<accession>A0ABW9XZ17</accession>
<evidence type="ECO:0000256" key="8">
    <source>
        <dbReference type="ARBA" id="ARBA00023012"/>
    </source>
</evidence>
<dbReference type="EMBL" id="JAAAMV010000027">
    <property type="protein sequence ID" value="NBD27462.1"/>
    <property type="molecule type" value="Genomic_DNA"/>
</dbReference>
<evidence type="ECO:0000256" key="2">
    <source>
        <dbReference type="ARBA" id="ARBA00012438"/>
    </source>
</evidence>
<keyword evidence="4" id="KW-0808">Transferase</keyword>
<dbReference type="InterPro" id="IPR035965">
    <property type="entry name" value="PAS-like_dom_sf"/>
</dbReference>
<evidence type="ECO:0000256" key="3">
    <source>
        <dbReference type="ARBA" id="ARBA00022553"/>
    </source>
</evidence>
<keyword evidence="13" id="KW-1185">Reference proteome</keyword>
<dbReference type="SUPFAM" id="SSF55785">
    <property type="entry name" value="PYP-like sensor domain (PAS domain)"/>
    <property type="match status" value="1"/>
</dbReference>
<dbReference type="SMART" id="SM00387">
    <property type="entry name" value="HATPase_c"/>
    <property type="match status" value="1"/>
</dbReference>
<proteinExistence type="predicted"/>
<dbReference type="InterPro" id="IPR003661">
    <property type="entry name" value="HisK_dim/P_dom"/>
</dbReference>
<keyword evidence="10" id="KW-0812">Transmembrane</keyword>
<organism evidence="12 13">
    <name type="scientific">Paenibacillus glycinis</name>
    <dbReference type="NCBI Taxonomy" id="2697035"/>
    <lineage>
        <taxon>Bacteria</taxon>
        <taxon>Bacillati</taxon>
        <taxon>Bacillota</taxon>
        <taxon>Bacilli</taxon>
        <taxon>Bacillales</taxon>
        <taxon>Paenibacillaceae</taxon>
        <taxon>Paenibacillus</taxon>
    </lineage>
</organism>
<dbReference type="CDD" id="cd00082">
    <property type="entry name" value="HisKA"/>
    <property type="match status" value="1"/>
</dbReference>
<feature type="transmembrane region" description="Helical" evidence="10">
    <location>
        <begin position="65"/>
        <end position="86"/>
    </location>
</feature>
<feature type="transmembrane region" description="Helical" evidence="10">
    <location>
        <begin position="151"/>
        <end position="169"/>
    </location>
</feature>
<dbReference type="EC" id="2.7.13.3" evidence="2"/>
<feature type="transmembrane region" description="Helical" evidence="10">
    <location>
        <begin position="181"/>
        <end position="200"/>
    </location>
</feature>
<evidence type="ECO:0000259" key="11">
    <source>
        <dbReference type="PROSITE" id="PS50109"/>
    </source>
</evidence>
<keyword evidence="3" id="KW-0597">Phosphoprotein</keyword>
<feature type="transmembrane region" description="Helical" evidence="10">
    <location>
        <begin position="6"/>
        <end position="26"/>
    </location>
</feature>
<keyword evidence="5" id="KW-0547">Nucleotide-binding</keyword>
<dbReference type="Pfam" id="PF00512">
    <property type="entry name" value="HisKA"/>
    <property type="match status" value="1"/>
</dbReference>
<keyword evidence="8" id="KW-0902">Two-component regulatory system</keyword>
<dbReference type="SUPFAM" id="SSF47384">
    <property type="entry name" value="Homodimeric domain of signal transducing histidine kinase"/>
    <property type="match status" value="1"/>
</dbReference>
<evidence type="ECO:0000256" key="1">
    <source>
        <dbReference type="ARBA" id="ARBA00000085"/>
    </source>
</evidence>
<reference evidence="12 13" key="1">
    <citation type="submission" date="2020-01" db="EMBL/GenBank/DDBJ databases">
        <title>Paenibacillus soybeanensis sp. nov. isolated from the nodules of soybean (Glycine max(L.) Merr).</title>
        <authorList>
            <person name="Wang H."/>
        </authorList>
    </citation>
    <scope>NUCLEOTIDE SEQUENCE [LARGE SCALE GENOMIC DNA]</scope>
    <source>
        <strain evidence="12 13">T1</strain>
    </source>
</reference>
<feature type="transmembrane region" description="Helical" evidence="10">
    <location>
        <begin position="206"/>
        <end position="225"/>
    </location>
</feature>
<dbReference type="InterPro" id="IPR031621">
    <property type="entry name" value="HisKA_7TM"/>
</dbReference>
<dbReference type="PROSITE" id="PS50109">
    <property type="entry name" value="HIS_KIN"/>
    <property type="match status" value="1"/>
</dbReference>
<comment type="caution">
    <text evidence="12">The sequence shown here is derived from an EMBL/GenBank/DDBJ whole genome shotgun (WGS) entry which is preliminary data.</text>
</comment>
<evidence type="ECO:0000256" key="4">
    <source>
        <dbReference type="ARBA" id="ARBA00022679"/>
    </source>
</evidence>
<sequence length="612" mass="68277">MDARQWMSILLFLAAALMAFIAYLAYLKRHLPAAKTLILIMLAASFYATGYAFEVLSNSLGEVKLSLQIEYAGIPFVSALWLYQIIQFTGTAAAYRKRLALALFVVPASVFLVQLTNDWHHLMYERFMPTTDDSIVKYVTVKGLWYKVHTVYSYIVMTAGLSLCVRMYWRALPIVRKQIAVLLLGAIAPMLFNLCLWFGIDVDLTPFGFAVSGIAYIWGIFKFNLLRLMPLAQAQVFDTIGDGVVLLDYEDQIVSYNRAAEEVLPALSLTKRYPASVGLVLSGSPELLERIGSAAAEDERFPYQALLGGRNRHYACRLSYIYDASKLPIGKMLMFNDITELKENEDRLRENARQLSELNAFKDKLFTVMAHDIRDPIALLVSLTELLGDELADGDAEHAKLFRELRGQVQSTFLLVDNLLDWYRSQKGKIAFRPAGWNVQQVVRQALTLAGSKADMKQIRMTERVDRELTISADKEMLDLILRNLLSNAIKYTGVGGSIEVSAALDGDWVVVRVTDDGAGIDEATAELLRREEPFFKLPALGGDDAGDARFGLVLTREFVRIHGGKLWFESATGEGTSFFFTLPGSASGRRACEDEGEAAGAPQRQRTSESA</sequence>
<dbReference type="InterPro" id="IPR036097">
    <property type="entry name" value="HisK_dim/P_sf"/>
</dbReference>
<evidence type="ECO:0000256" key="10">
    <source>
        <dbReference type="SAM" id="Phobius"/>
    </source>
</evidence>
<dbReference type="InterPro" id="IPR004358">
    <property type="entry name" value="Sig_transdc_His_kin-like_C"/>
</dbReference>
<protein>
    <recommendedName>
        <fullName evidence="2">histidine kinase</fullName>
        <ecNumber evidence="2">2.7.13.3</ecNumber>
    </recommendedName>
</protein>
<gene>
    <name evidence="12" type="ORF">GT019_26620</name>
</gene>
<dbReference type="Pfam" id="PF16927">
    <property type="entry name" value="HisKA_7TM"/>
    <property type="match status" value="1"/>
</dbReference>
<dbReference type="SMART" id="SM00388">
    <property type="entry name" value="HisKA"/>
    <property type="match status" value="1"/>
</dbReference>
<dbReference type="Gene3D" id="1.10.287.130">
    <property type="match status" value="1"/>
</dbReference>
<keyword evidence="10" id="KW-1133">Transmembrane helix</keyword>
<dbReference type="InterPro" id="IPR036890">
    <property type="entry name" value="HATPase_C_sf"/>
</dbReference>
<evidence type="ECO:0000256" key="6">
    <source>
        <dbReference type="ARBA" id="ARBA00022777"/>
    </source>
</evidence>
<feature type="transmembrane region" description="Helical" evidence="10">
    <location>
        <begin position="98"/>
        <end position="116"/>
    </location>
</feature>
<keyword evidence="7" id="KW-0067">ATP-binding</keyword>
<feature type="region of interest" description="Disordered" evidence="9">
    <location>
        <begin position="591"/>
        <end position="612"/>
    </location>
</feature>
<keyword evidence="10" id="KW-0472">Membrane</keyword>
<dbReference type="RefSeq" id="WP_161746480.1">
    <property type="nucleotide sequence ID" value="NZ_JAAAMV010000027.1"/>
</dbReference>